<dbReference type="KEGG" id="schk:GII14_07780"/>
<dbReference type="Proteomes" id="UP000502117">
    <property type="component" value="Chromosome"/>
</dbReference>
<name>A0A6G7LQQ5_9GAMM</name>
<reference evidence="1 2" key="1">
    <citation type="submission" date="2019-11" db="EMBL/GenBank/DDBJ databases">
        <title>Complete Genome Sequence of Shewanella chilikensis Strain DC57, Isolated from Corroded Seal Rings at a floating production facility in Australia.</title>
        <authorList>
            <person name="Salgar-Chaparro S.J."/>
            <person name="Castillo-Villamizar G.A."/>
            <person name="Poehlein A."/>
            <person name="Daniel R."/>
            <person name="Machuca L."/>
        </authorList>
    </citation>
    <scope>NUCLEOTIDE SEQUENCE [LARGE SCALE GENOMIC DNA]</scope>
    <source>
        <strain evidence="1 2">DC57</strain>
    </source>
</reference>
<dbReference type="SUPFAM" id="SSF53756">
    <property type="entry name" value="UDP-Glycosyltransferase/glycogen phosphorylase"/>
    <property type="match status" value="1"/>
</dbReference>
<dbReference type="Gene3D" id="3.40.50.2000">
    <property type="entry name" value="Glycogen Phosphorylase B"/>
    <property type="match status" value="1"/>
</dbReference>
<dbReference type="RefSeq" id="WP_165564805.1">
    <property type="nucleotide sequence ID" value="NZ_CP045857.1"/>
</dbReference>
<gene>
    <name evidence="1" type="ORF">GII14_07780</name>
</gene>
<evidence type="ECO:0000313" key="2">
    <source>
        <dbReference type="Proteomes" id="UP000502117"/>
    </source>
</evidence>
<proteinExistence type="predicted"/>
<evidence type="ECO:0000313" key="1">
    <source>
        <dbReference type="EMBL" id="QIJ04080.1"/>
    </source>
</evidence>
<organism evidence="1 2">
    <name type="scientific">Shewanella chilikensis</name>
    <dbReference type="NCBI Taxonomy" id="558541"/>
    <lineage>
        <taxon>Bacteria</taxon>
        <taxon>Pseudomonadati</taxon>
        <taxon>Pseudomonadota</taxon>
        <taxon>Gammaproteobacteria</taxon>
        <taxon>Alteromonadales</taxon>
        <taxon>Shewanellaceae</taxon>
        <taxon>Shewanella</taxon>
    </lineage>
</organism>
<accession>A0A6G7LQQ5</accession>
<sequence length="379" mass="44092">MNILIVSYFYSPENTPRAFRAYELTQELQRQGHRVKVISVRNECLSLDADILVEPGFLLNKRKSFNPSNIKQCQNSFWFSFRNKVIKLYNRFFGGRTIEATLPIYKAIKDISKNGEIFDKVISIGLPFCSHLAVGLAKKNGLLPLSNITFDYGDPYYRNSHMKLFYSAKVLESFALKYTDRVLVPVEKARDAFVGYKNLTIDCIPQGFNFDLSLNNPRNLDFKHVSFFYAGNFYKSIRNPLPFFSFLKDNSKVFSSFKIILYMDLSQQFNLEVVEFLEKNKFIFEVNNIIDRDLLLSYMNSNNFIGLNFLNADSYSQPSKVIDYAICRMPFIDIEPDFDINYMTNQLLSFSQGLPGFIKYEESHKYHIANIVKKVLNNE</sequence>
<dbReference type="EMBL" id="CP045857">
    <property type="protein sequence ID" value="QIJ04080.1"/>
    <property type="molecule type" value="Genomic_DNA"/>
</dbReference>
<protein>
    <recommendedName>
        <fullName evidence="3">Glycosyltransferase</fullName>
    </recommendedName>
</protein>
<evidence type="ECO:0008006" key="3">
    <source>
        <dbReference type="Google" id="ProtNLM"/>
    </source>
</evidence>
<dbReference type="AlphaFoldDB" id="A0A6G7LQQ5"/>